<keyword evidence="1" id="KW-1133">Transmembrane helix</keyword>
<feature type="transmembrane region" description="Helical" evidence="1">
    <location>
        <begin position="233"/>
        <end position="254"/>
    </location>
</feature>
<sequence length="425" mass="46794">MAKALACTMYARKEYPSLNASKVKTYVLALSALFIAAAIVAFPKVSVDASLKGLTLWWNVVFPSLLPFFIVAELLIGFGIVTFIGVLFEPIMRPIFKVPGVGGFVFVMGLVSGFPAGAKFSARLYEEKKLTKTEAERLASFTNFSNPLFLFGVVAYEFFHHPALGIVFALAHYLGNICVGLIMRFYKPHEADESNGKDTKRLFYGKVIIDALRKMHEERLKNRKPVGKMLGDAVQSSVSTLLMVGGFIILFSVLNQLLASLNGTEIIGFLIQYIFAFVHFTPELSQAIVPGLFEITVGADKISSVSAPLIEQVILTSFILGFSGLSIQAQVTSILSESNLSAKPFFIGRFFHGTFAAIFAYFLFQLVDIDTIGSRNAIPVFGFFEHHQTLMSFVPYLQAGSIITLTTLIIYILSKAVVISKQNPR</sequence>
<feature type="transmembrane region" description="Helical" evidence="1">
    <location>
        <begin position="166"/>
        <end position="186"/>
    </location>
</feature>
<feature type="domain" description="Nucleoside transporter/FeoB GTPase Gate" evidence="2">
    <location>
        <begin position="60"/>
        <end position="154"/>
    </location>
</feature>
<dbReference type="AlphaFoldDB" id="A0A4R2P8C4"/>
<dbReference type="InterPro" id="IPR014226">
    <property type="entry name" value="Spore_IM_YlbJ"/>
</dbReference>
<feature type="transmembrane region" description="Helical" evidence="1">
    <location>
        <begin position="100"/>
        <end position="118"/>
    </location>
</feature>
<keyword evidence="4" id="KW-1185">Reference proteome</keyword>
<evidence type="ECO:0000259" key="2">
    <source>
        <dbReference type="Pfam" id="PF07670"/>
    </source>
</evidence>
<name>A0A4R2P8C4_9BACL</name>
<gene>
    <name evidence="3" type="ORF">EV207_10512</name>
</gene>
<feature type="transmembrane region" description="Helical" evidence="1">
    <location>
        <begin position="346"/>
        <end position="364"/>
    </location>
</feature>
<dbReference type="InterPro" id="IPR011642">
    <property type="entry name" value="Gate_dom"/>
</dbReference>
<feature type="transmembrane region" description="Helical" evidence="1">
    <location>
        <begin position="266"/>
        <end position="282"/>
    </location>
</feature>
<reference evidence="3 4" key="1">
    <citation type="submission" date="2019-03" db="EMBL/GenBank/DDBJ databases">
        <title>Genomic Encyclopedia of Type Strains, Phase IV (KMG-IV): sequencing the most valuable type-strain genomes for metagenomic binning, comparative biology and taxonomic classification.</title>
        <authorList>
            <person name="Goeker M."/>
        </authorList>
    </citation>
    <scope>NUCLEOTIDE SEQUENCE [LARGE SCALE GENOMIC DNA]</scope>
    <source>
        <strain evidence="3 4">DSM 19377</strain>
    </source>
</reference>
<feature type="transmembrane region" description="Helical" evidence="1">
    <location>
        <begin position="302"/>
        <end position="325"/>
    </location>
</feature>
<feature type="transmembrane region" description="Helical" evidence="1">
    <location>
        <begin position="393"/>
        <end position="413"/>
    </location>
</feature>
<feature type="transmembrane region" description="Helical" evidence="1">
    <location>
        <begin position="138"/>
        <end position="159"/>
    </location>
</feature>
<dbReference type="Pfam" id="PF07670">
    <property type="entry name" value="Gate"/>
    <property type="match status" value="1"/>
</dbReference>
<dbReference type="EMBL" id="SLXK01000005">
    <property type="protein sequence ID" value="TCP30484.1"/>
    <property type="molecule type" value="Genomic_DNA"/>
</dbReference>
<accession>A0A4R2P8C4</accession>
<keyword evidence="1" id="KW-0472">Membrane</keyword>
<organism evidence="3 4">
    <name type="scientific">Scopulibacillus darangshiensis</name>
    <dbReference type="NCBI Taxonomy" id="442528"/>
    <lineage>
        <taxon>Bacteria</taxon>
        <taxon>Bacillati</taxon>
        <taxon>Bacillota</taxon>
        <taxon>Bacilli</taxon>
        <taxon>Bacillales</taxon>
        <taxon>Sporolactobacillaceae</taxon>
        <taxon>Scopulibacillus</taxon>
    </lineage>
</organism>
<evidence type="ECO:0000313" key="3">
    <source>
        <dbReference type="EMBL" id="TCP30484.1"/>
    </source>
</evidence>
<evidence type="ECO:0000313" key="4">
    <source>
        <dbReference type="Proteomes" id="UP000295416"/>
    </source>
</evidence>
<dbReference type="NCBIfam" id="TIGR02871">
    <property type="entry name" value="spore_ylbJ"/>
    <property type="match status" value="1"/>
</dbReference>
<proteinExistence type="predicted"/>
<evidence type="ECO:0000256" key="1">
    <source>
        <dbReference type="SAM" id="Phobius"/>
    </source>
</evidence>
<dbReference type="Proteomes" id="UP000295416">
    <property type="component" value="Unassembled WGS sequence"/>
</dbReference>
<protein>
    <submittedName>
        <fullName evidence="3">Sporulation integral membrane protein YlbJ</fullName>
    </submittedName>
</protein>
<feature type="transmembrane region" description="Helical" evidence="1">
    <location>
        <begin position="65"/>
        <end position="88"/>
    </location>
</feature>
<feature type="transmembrane region" description="Helical" evidence="1">
    <location>
        <begin position="26"/>
        <end position="45"/>
    </location>
</feature>
<keyword evidence="1" id="KW-0812">Transmembrane</keyword>
<comment type="caution">
    <text evidence="3">The sequence shown here is derived from an EMBL/GenBank/DDBJ whole genome shotgun (WGS) entry which is preliminary data.</text>
</comment>